<proteinExistence type="predicted"/>
<feature type="non-terminal residue" evidence="1">
    <location>
        <position position="179"/>
    </location>
</feature>
<dbReference type="AlphaFoldDB" id="A0A0C3NJB0"/>
<dbReference type="Proteomes" id="UP000054217">
    <property type="component" value="Unassembled WGS sequence"/>
</dbReference>
<dbReference type="InParanoid" id="A0A0C3NJB0"/>
<protein>
    <submittedName>
        <fullName evidence="1">Uncharacterized protein</fullName>
    </submittedName>
</protein>
<dbReference type="STRING" id="870435.A0A0C3NJB0"/>
<gene>
    <name evidence="1" type="ORF">M404DRAFT_165615</name>
</gene>
<organism evidence="1 2">
    <name type="scientific">Pisolithus tinctorius Marx 270</name>
    <dbReference type="NCBI Taxonomy" id="870435"/>
    <lineage>
        <taxon>Eukaryota</taxon>
        <taxon>Fungi</taxon>
        <taxon>Dikarya</taxon>
        <taxon>Basidiomycota</taxon>
        <taxon>Agaricomycotina</taxon>
        <taxon>Agaricomycetes</taxon>
        <taxon>Agaricomycetidae</taxon>
        <taxon>Boletales</taxon>
        <taxon>Sclerodermatineae</taxon>
        <taxon>Pisolithaceae</taxon>
        <taxon>Pisolithus</taxon>
    </lineage>
</organism>
<reference evidence="1 2" key="1">
    <citation type="submission" date="2014-04" db="EMBL/GenBank/DDBJ databases">
        <authorList>
            <consortium name="DOE Joint Genome Institute"/>
            <person name="Kuo A."/>
            <person name="Kohler A."/>
            <person name="Costa M.D."/>
            <person name="Nagy L.G."/>
            <person name="Floudas D."/>
            <person name="Copeland A."/>
            <person name="Barry K.W."/>
            <person name="Cichocki N."/>
            <person name="Veneault-Fourrey C."/>
            <person name="LaButti K."/>
            <person name="Lindquist E.A."/>
            <person name="Lipzen A."/>
            <person name="Lundell T."/>
            <person name="Morin E."/>
            <person name="Murat C."/>
            <person name="Sun H."/>
            <person name="Tunlid A."/>
            <person name="Henrissat B."/>
            <person name="Grigoriev I.V."/>
            <person name="Hibbett D.S."/>
            <person name="Martin F."/>
            <person name="Nordberg H.P."/>
            <person name="Cantor M.N."/>
            <person name="Hua S.X."/>
        </authorList>
    </citation>
    <scope>NUCLEOTIDE SEQUENCE [LARGE SCALE GENOMIC DNA]</scope>
    <source>
        <strain evidence="1 2">Marx 270</strain>
    </source>
</reference>
<dbReference type="OrthoDB" id="3247418at2759"/>
<dbReference type="EMBL" id="KN832066">
    <property type="protein sequence ID" value="KIN95463.1"/>
    <property type="molecule type" value="Genomic_DNA"/>
</dbReference>
<keyword evidence="2" id="KW-1185">Reference proteome</keyword>
<reference evidence="2" key="2">
    <citation type="submission" date="2015-01" db="EMBL/GenBank/DDBJ databases">
        <title>Evolutionary Origins and Diversification of the Mycorrhizal Mutualists.</title>
        <authorList>
            <consortium name="DOE Joint Genome Institute"/>
            <consortium name="Mycorrhizal Genomics Consortium"/>
            <person name="Kohler A."/>
            <person name="Kuo A."/>
            <person name="Nagy L.G."/>
            <person name="Floudas D."/>
            <person name="Copeland A."/>
            <person name="Barry K.W."/>
            <person name="Cichocki N."/>
            <person name="Veneault-Fourrey C."/>
            <person name="LaButti K."/>
            <person name="Lindquist E.A."/>
            <person name="Lipzen A."/>
            <person name="Lundell T."/>
            <person name="Morin E."/>
            <person name="Murat C."/>
            <person name="Riley R."/>
            <person name="Ohm R."/>
            <person name="Sun H."/>
            <person name="Tunlid A."/>
            <person name="Henrissat B."/>
            <person name="Grigoriev I.V."/>
            <person name="Hibbett D.S."/>
            <person name="Martin F."/>
        </authorList>
    </citation>
    <scope>NUCLEOTIDE SEQUENCE [LARGE SCALE GENOMIC DNA]</scope>
    <source>
        <strain evidence="2">Marx 270</strain>
    </source>
</reference>
<evidence type="ECO:0000313" key="2">
    <source>
        <dbReference type="Proteomes" id="UP000054217"/>
    </source>
</evidence>
<evidence type="ECO:0000313" key="1">
    <source>
        <dbReference type="EMBL" id="KIN95463.1"/>
    </source>
</evidence>
<dbReference type="PANTHER" id="PTHR46579:SF1">
    <property type="entry name" value="F5_8 TYPE C DOMAIN-CONTAINING PROTEIN"/>
    <property type="match status" value="1"/>
</dbReference>
<dbReference type="PANTHER" id="PTHR46579">
    <property type="entry name" value="F5/8 TYPE C DOMAIN-CONTAINING PROTEIN-RELATED"/>
    <property type="match status" value="1"/>
</dbReference>
<name>A0A0C3NJB0_PISTI</name>
<sequence length="179" mass="20349">MPLSALQQRPGKFAKSDVLNQVRKVIRDIVTPSWLGSVPSNFGNVSAGTIKADEWRSLITVYLPLALINLWGTTSAYRAYIASYVGKLKELYPTLDAQPNHHASFHIYDSLLLFGPMQSWWCFPFERLIGVLQRLPTNYQTGELEKTMIQSYLKAGRLRSWLSQPRCPPAIHECKLLLD</sequence>
<accession>A0A0C3NJB0</accession>
<dbReference type="HOGENOM" id="CLU_081367_1_1_1"/>